<keyword evidence="2" id="KW-0436">Ligase</keyword>
<evidence type="ECO:0000313" key="5">
    <source>
        <dbReference type="EMBL" id="MEZ3177245.1"/>
    </source>
</evidence>
<protein>
    <submittedName>
        <fullName evidence="5">AMP-binding protein</fullName>
    </submittedName>
</protein>
<dbReference type="Proteomes" id="UP001567537">
    <property type="component" value="Unassembled WGS sequence"/>
</dbReference>
<comment type="caution">
    <text evidence="5">The sequence shown here is derived from an EMBL/GenBank/DDBJ whole genome shotgun (WGS) entry which is preliminary data.</text>
</comment>
<comment type="similarity">
    <text evidence="1">Belongs to the ATP-dependent AMP-binding enzyme family.</text>
</comment>
<dbReference type="PANTHER" id="PTHR24096">
    <property type="entry name" value="LONG-CHAIN-FATTY-ACID--COA LIGASE"/>
    <property type="match status" value="1"/>
</dbReference>
<sequence>MFRSEYADVPPVEPPLHEAVLARAVEPGGTPTPIDGATLTHEQVDRLHRRVAAALAGPGVRTGDVPAPHSPDTAALPLAFHAATRAGASVTTVHPPDTAEEAGRQLEDCAARWTVTVSPVPDTARRAAGPAGGTGEDPVCDSTPGHRSPKVLRRGLRAAHEEPS</sequence>
<reference evidence="5 6" key="1">
    <citation type="journal article" date="2021" name="Res Sq">
        <title>Streptomyces Pimoensis sp. nov., Isolated From the Taklimakan Desert in Xinjiang, China.</title>
        <authorList>
            <person name="Zhang P."/>
            <person name="Luo X."/>
            <person name="Luo X."/>
            <person name="Liu Z."/>
            <person name="Xia Z."/>
            <person name="Wan C."/>
            <person name="zhang L."/>
        </authorList>
    </citation>
    <scope>NUCLEOTIDE SEQUENCE [LARGE SCALE GENOMIC DNA]</scope>
    <source>
        <strain evidence="5 6">TRM75549</strain>
    </source>
</reference>
<proteinExistence type="inferred from homology"/>
<feature type="domain" description="AMP-dependent synthetase/ligase" evidence="4">
    <location>
        <begin position="35"/>
        <end position="122"/>
    </location>
</feature>
<dbReference type="PANTHER" id="PTHR24096:SF149">
    <property type="entry name" value="AMP-BINDING DOMAIN-CONTAINING PROTEIN-RELATED"/>
    <property type="match status" value="1"/>
</dbReference>
<accession>A0ABV4IRG0</accession>
<evidence type="ECO:0000259" key="4">
    <source>
        <dbReference type="Pfam" id="PF00501"/>
    </source>
</evidence>
<feature type="compositionally biased region" description="Basic residues" evidence="3">
    <location>
        <begin position="147"/>
        <end position="157"/>
    </location>
</feature>
<feature type="region of interest" description="Disordered" evidence="3">
    <location>
        <begin position="118"/>
        <end position="164"/>
    </location>
</feature>
<dbReference type="Pfam" id="PF00501">
    <property type="entry name" value="AMP-binding"/>
    <property type="match status" value="1"/>
</dbReference>
<evidence type="ECO:0000256" key="2">
    <source>
        <dbReference type="ARBA" id="ARBA00022598"/>
    </source>
</evidence>
<dbReference type="EMBL" id="JAHWZY010000001">
    <property type="protein sequence ID" value="MEZ3177245.1"/>
    <property type="molecule type" value="Genomic_DNA"/>
</dbReference>
<dbReference type="Gene3D" id="3.40.50.12780">
    <property type="entry name" value="N-terminal domain of ligase-like"/>
    <property type="match status" value="1"/>
</dbReference>
<keyword evidence="6" id="KW-1185">Reference proteome</keyword>
<organism evidence="5 6">
    <name type="scientific">Streptomyces pimonensis</name>
    <dbReference type="NCBI Taxonomy" id="2860288"/>
    <lineage>
        <taxon>Bacteria</taxon>
        <taxon>Bacillati</taxon>
        <taxon>Actinomycetota</taxon>
        <taxon>Actinomycetes</taxon>
        <taxon>Kitasatosporales</taxon>
        <taxon>Streptomycetaceae</taxon>
        <taxon>Streptomyces</taxon>
    </lineage>
</organism>
<gene>
    <name evidence="5" type="ORF">KYY02_00520</name>
</gene>
<dbReference type="SUPFAM" id="SSF56801">
    <property type="entry name" value="Acetyl-CoA synthetase-like"/>
    <property type="match status" value="1"/>
</dbReference>
<name>A0ABV4IRG0_9ACTN</name>
<evidence type="ECO:0000256" key="1">
    <source>
        <dbReference type="ARBA" id="ARBA00006432"/>
    </source>
</evidence>
<evidence type="ECO:0000313" key="6">
    <source>
        <dbReference type="Proteomes" id="UP001567537"/>
    </source>
</evidence>
<dbReference type="InterPro" id="IPR042099">
    <property type="entry name" value="ANL_N_sf"/>
</dbReference>
<evidence type="ECO:0000256" key="3">
    <source>
        <dbReference type="SAM" id="MobiDB-lite"/>
    </source>
</evidence>
<dbReference type="InterPro" id="IPR000873">
    <property type="entry name" value="AMP-dep_synth/lig_dom"/>
</dbReference>